<dbReference type="Pfam" id="PF10601">
    <property type="entry name" value="zf-LITAF-like"/>
    <property type="match status" value="1"/>
</dbReference>
<gene>
    <name evidence="11" type="ORF">CDAUBV1_LOCUS15440</name>
</gene>
<proteinExistence type="inferred from homology"/>
<feature type="compositionally biased region" description="Pro residues" evidence="8">
    <location>
        <begin position="49"/>
        <end position="58"/>
    </location>
</feature>
<name>A0AAV2TTW8_CALDB</name>
<evidence type="ECO:0000256" key="6">
    <source>
        <dbReference type="ARBA" id="ARBA00022833"/>
    </source>
</evidence>
<keyword evidence="9" id="KW-1133">Transmembrane helix</keyword>
<evidence type="ECO:0000256" key="7">
    <source>
        <dbReference type="ARBA" id="ARBA00023136"/>
    </source>
</evidence>
<evidence type="ECO:0000256" key="3">
    <source>
        <dbReference type="ARBA" id="ARBA00004630"/>
    </source>
</evidence>
<protein>
    <recommendedName>
        <fullName evidence="10">LITAF domain-containing protein</fullName>
    </recommendedName>
</protein>
<evidence type="ECO:0000256" key="8">
    <source>
        <dbReference type="SAM" id="MobiDB-lite"/>
    </source>
</evidence>
<dbReference type="EMBL" id="CAXLJL010000711">
    <property type="protein sequence ID" value="CAL5140273.1"/>
    <property type="molecule type" value="Genomic_DNA"/>
</dbReference>
<evidence type="ECO:0000313" key="12">
    <source>
        <dbReference type="Proteomes" id="UP001497525"/>
    </source>
</evidence>
<keyword evidence="5" id="KW-0479">Metal-binding</keyword>
<evidence type="ECO:0000256" key="1">
    <source>
        <dbReference type="ARBA" id="ARBA00004414"/>
    </source>
</evidence>
<feature type="domain" description="LITAF" evidence="10">
    <location>
        <begin position="95"/>
        <end position="179"/>
    </location>
</feature>
<evidence type="ECO:0000256" key="2">
    <source>
        <dbReference type="ARBA" id="ARBA00004481"/>
    </source>
</evidence>
<evidence type="ECO:0000256" key="9">
    <source>
        <dbReference type="SAM" id="Phobius"/>
    </source>
</evidence>
<evidence type="ECO:0000256" key="5">
    <source>
        <dbReference type="ARBA" id="ARBA00022723"/>
    </source>
</evidence>
<comment type="subcellular location">
    <subcellularLocation>
        <location evidence="2">Endosome membrane</location>
        <topology evidence="2">Peripheral membrane protein</topology>
    </subcellularLocation>
    <subcellularLocation>
        <location evidence="1">Late endosome membrane</location>
    </subcellularLocation>
    <subcellularLocation>
        <location evidence="3">Lysosome membrane</location>
        <topology evidence="3">Peripheral membrane protein</topology>
        <orientation evidence="3">Cytoplasmic side</orientation>
    </subcellularLocation>
</comment>
<reference evidence="11" key="1">
    <citation type="submission" date="2024-06" db="EMBL/GenBank/DDBJ databases">
        <authorList>
            <person name="Liu X."/>
            <person name="Lenzi L."/>
            <person name="Haldenby T S."/>
            <person name="Uol C."/>
        </authorList>
    </citation>
    <scope>NUCLEOTIDE SEQUENCE</scope>
</reference>
<keyword evidence="9" id="KW-0812">Transmembrane</keyword>
<feature type="transmembrane region" description="Helical" evidence="9">
    <location>
        <begin position="133"/>
        <end position="157"/>
    </location>
</feature>
<sequence>MIFKLSTCRDTIPKARGSSPVRRKMDKPPPYSSSDPNYPASPGGYPYPQGAPPYPQGAPPYPQAQGPYPYVAGTPQVAYAGPNYGVPPQTTVVVQPSSVSVTTITFGRDPILLTCPHCHHYGLTNVHPEAGCLAWLICGLLCLFGFWLGCCLIPFCVDADKNVKHTCASCHRQVGYYAPL</sequence>
<dbReference type="AlphaFoldDB" id="A0AAV2TTW8"/>
<dbReference type="SMART" id="SM00714">
    <property type="entry name" value="LITAF"/>
    <property type="match status" value="1"/>
</dbReference>
<evidence type="ECO:0000259" key="10">
    <source>
        <dbReference type="PROSITE" id="PS51837"/>
    </source>
</evidence>
<evidence type="ECO:0000313" key="11">
    <source>
        <dbReference type="EMBL" id="CAL5140273.1"/>
    </source>
</evidence>
<dbReference type="PROSITE" id="PS51837">
    <property type="entry name" value="LITAF"/>
    <property type="match status" value="1"/>
</dbReference>
<dbReference type="GO" id="GO:0031902">
    <property type="term" value="C:late endosome membrane"/>
    <property type="evidence" value="ECO:0007669"/>
    <property type="project" value="UniProtKB-SubCell"/>
</dbReference>
<dbReference type="PANTHER" id="PTHR23292:SF6">
    <property type="entry name" value="FI16602P1-RELATED"/>
    <property type="match status" value="1"/>
</dbReference>
<feature type="region of interest" description="Disordered" evidence="8">
    <location>
        <begin position="1"/>
        <end position="58"/>
    </location>
</feature>
<feature type="compositionally biased region" description="Low complexity" evidence="8">
    <location>
        <begin position="32"/>
        <end position="48"/>
    </location>
</feature>
<dbReference type="Proteomes" id="UP001497525">
    <property type="component" value="Unassembled WGS sequence"/>
</dbReference>
<dbReference type="GO" id="GO:0008270">
    <property type="term" value="F:zinc ion binding"/>
    <property type="evidence" value="ECO:0007669"/>
    <property type="project" value="TreeGrafter"/>
</dbReference>
<dbReference type="InterPro" id="IPR006629">
    <property type="entry name" value="LITAF"/>
</dbReference>
<dbReference type="GO" id="GO:0005765">
    <property type="term" value="C:lysosomal membrane"/>
    <property type="evidence" value="ECO:0007669"/>
    <property type="project" value="UniProtKB-SubCell"/>
</dbReference>
<evidence type="ECO:0000256" key="4">
    <source>
        <dbReference type="ARBA" id="ARBA00005975"/>
    </source>
</evidence>
<keyword evidence="6" id="KW-0862">Zinc</keyword>
<comment type="similarity">
    <text evidence="4">Belongs to the CDIP1/LITAF family.</text>
</comment>
<comment type="caution">
    <text evidence="11">The sequence shown here is derived from an EMBL/GenBank/DDBJ whole genome shotgun (WGS) entry which is preliminary data.</text>
</comment>
<accession>A0AAV2TTW8</accession>
<dbReference type="InterPro" id="IPR037519">
    <property type="entry name" value="LITAF_fam"/>
</dbReference>
<organism evidence="11 12">
    <name type="scientific">Calicophoron daubneyi</name>
    <name type="common">Rumen fluke</name>
    <name type="synonym">Paramphistomum daubneyi</name>
    <dbReference type="NCBI Taxonomy" id="300641"/>
    <lineage>
        <taxon>Eukaryota</taxon>
        <taxon>Metazoa</taxon>
        <taxon>Spiralia</taxon>
        <taxon>Lophotrochozoa</taxon>
        <taxon>Platyhelminthes</taxon>
        <taxon>Trematoda</taxon>
        <taxon>Digenea</taxon>
        <taxon>Plagiorchiida</taxon>
        <taxon>Pronocephalata</taxon>
        <taxon>Paramphistomoidea</taxon>
        <taxon>Paramphistomidae</taxon>
        <taxon>Calicophoron</taxon>
    </lineage>
</organism>
<keyword evidence="7 9" id="KW-0472">Membrane</keyword>
<dbReference type="PANTHER" id="PTHR23292">
    <property type="entry name" value="LIPOPOLYSACCHARIDE-INDUCED TUMOR NECROSIS FACTOR-ALPHA FACTOR"/>
    <property type="match status" value="1"/>
</dbReference>